<evidence type="ECO:0000313" key="11">
    <source>
        <dbReference type="Proteomes" id="UP000000483"/>
    </source>
</evidence>
<dbReference type="GO" id="GO:0016787">
    <property type="term" value="F:hydrolase activity"/>
    <property type="evidence" value="ECO:0007669"/>
    <property type="project" value="UniProtKB-KW"/>
</dbReference>
<evidence type="ECO:0000256" key="9">
    <source>
        <dbReference type="ARBA" id="ARBA00049893"/>
    </source>
</evidence>
<gene>
    <name evidence="10" type="ordered locus">Desac_1904</name>
</gene>
<dbReference type="InterPro" id="IPR011324">
    <property type="entry name" value="Cytotoxic_necrot_fac-like_cat"/>
</dbReference>
<dbReference type="GO" id="GO:0005507">
    <property type="term" value="F:copper ion binding"/>
    <property type="evidence" value="ECO:0007669"/>
    <property type="project" value="TreeGrafter"/>
</dbReference>
<comment type="catalytic activity">
    <reaction evidence="8">
        <text>adenosine + phosphate = alpha-D-ribose 1-phosphate + adenine</text>
        <dbReference type="Rhea" id="RHEA:27642"/>
        <dbReference type="ChEBI" id="CHEBI:16335"/>
        <dbReference type="ChEBI" id="CHEBI:16708"/>
        <dbReference type="ChEBI" id="CHEBI:43474"/>
        <dbReference type="ChEBI" id="CHEBI:57720"/>
        <dbReference type="EC" id="2.4.2.1"/>
    </reaction>
    <physiologicalReaction direction="left-to-right" evidence="8">
        <dbReference type="Rhea" id="RHEA:27643"/>
    </physiologicalReaction>
</comment>
<dbReference type="HOGENOM" id="CLU_065784_0_0_7"/>
<dbReference type="EMBL" id="CP002629">
    <property type="protein sequence ID" value="AEB09742.1"/>
    <property type="molecule type" value="Genomic_DNA"/>
</dbReference>
<evidence type="ECO:0000256" key="2">
    <source>
        <dbReference type="ARBA" id="ARBA00007353"/>
    </source>
</evidence>
<evidence type="ECO:0000256" key="4">
    <source>
        <dbReference type="ARBA" id="ARBA00022723"/>
    </source>
</evidence>
<dbReference type="CDD" id="cd16833">
    <property type="entry name" value="YfiH"/>
    <property type="match status" value="1"/>
</dbReference>
<evidence type="ECO:0000256" key="3">
    <source>
        <dbReference type="ARBA" id="ARBA00022679"/>
    </source>
</evidence>
<dbReference type="PANTHER" id="PTHR30616:SF2">
    <property type="entry name" value="PURINE NUCLEOSIDE PHOSPHORYLASE LACC1"/>
    <property type="match status" value="1"/>
</dbReference>
<dbReference type="InterPro" id="IPR003730">
    <property type="entry name" value="Cu_polyphenol_OxRdtase"/>
</dbReference>
<reference evidence="11" key="2">
    <citation type="submission" date="2011-03" db="EMBL/GenBank/DDBJ databases">
        <title>The complete genome of Desulfobacca acetoxidans DSM 11109.</title>
        <authorList>
            <consortium name="US DOE Joint Genome Institute (JGI-PGF)"/>
            <person name="Lucas S."/>
            <person name="Copeland A."/>
            <person name="Lapidus A."/>
            <person name="Bruce D."/>
            <person name="Goodwin L."/>
            <person name="Pitluck S."/>
            <person name="Peters L."/>
            <person name="Kyrpides N."/>
            <person name="Mavromatis K."/>
            <person name="Ivanova N."/>
            <person name="Ovchinnikova G."/>
            <person name="Teshima H."/>
            <person name="Detter J.C."/>
            <person name="Han C."/>
            <person name="Land M."/>
            <person name="Hauser L."/>
            <person name="Markowitz V."/>
            <person name="Cheng J.-F."/>
            <person name="Hugenholtz P."/>
            <person name="Woyke T."/>
            <person name="Wu D."/>
            <person name="Spring S."/>
            <person name="Schueler E."/>
            <person name="Brambilla E."/>
            <person name="Klenk H.-P."/>
            <person name="Eisen J.A."/>
        </authorList>
    </citation>
    <scope>NUCLEOTIDE SEQUENCE [LARGE SCALE GENOMIC DNA]</scope>
    <source>
        <strain evidence="11">ATCC 700848 / DSM 11109 / ASRB2</strain>
    </source>
</reference>
<dbReference type="InterPro" id="IPR038371">
    <property type="entry name" value="Cu_polyphenol_OxRdtase_sf"/>
</dbReference>
<accession>F2NJT7</accession>
<dbReference type="eggNOG" id="COG1496">
    <property type="taxonomic scope" value="Bacteria"/>
</dbReference>
<keyword evidence="4" id="KW-0479">Metal-binding</keyword>
<keyword evidence="3" id="KW-0808">Transferase</keyword>
<evidence type="ECO:0000256" key="8">
    <source>
        <dbReference type="ARBA" id="ARBA00048968"/>
    </source>
</evidence>
<keyword evidence="6" id="KW-0862">Zinc</keyword>
<dbReference type="Pfam" id="PF02578">
    <property type="entry name" value="Cu-oxidase_4"/>
    <property type="match status" value="1"/>
</dbReference>
<comment type="similarity">
    <text evidence="2">Belongs to the purine nucleoside phosphorylase YfiH/LACC1 family.</text>
</comment>
<dbReference type="SUPFAM" id="SSF64438">
    <property type="entry name" value="CNF1/YfiH-like putative cysteine hydrolases"/>
    <property type="match status" value="1"/>
</dbReference>
<comment type="catalytic activity">
    <reaction evidence="9">
        <text>S-methyl-5'-thioadenosine + phosphate = 5-(methylsulfanyl)-alpha-D-ribose 1-phosphate + adenine</text>
        <dbReference type="Rhea" id="RHEA:11852"/>
        <dbReference type="ChEBI" id="CHEBI:16708"/>
        <dbReference type="ChEBI" id="CHEBI:17509"/>
        <dbReference type="ChEBI" id="CHEBI:43474"/>
        <dbReference type="ChEBI" id="CHEBI:58533"/>
        <dbReference type="EC" id="2.4.2.28"/>
    </reaction>
    <physiologicalReaction direction="left-to-right" evidence="9">
        <dbReference type="Rhea" id="RHEA:11853"/>
    </physiologicalReaction>
</comment>
<protein>
    <submittedName>
        <fullName evidence="10">Multi-copper polyphenol oxidoreductase, laccase</fullName>
    </submittedName>
</protein>
<dbReference type="GO" id="GO:0017061">
    <property type="term" value="F:S-methyl-5-thioadenosine phosphorylase activity"/>
    <property type="evidence" value="ECO:0007669"/>
    <property type="project" value="UniProtKB-EC"/>
</dbReference>
<dbReference type="RefSeq" id="WP_013706851.1">
    <property type="nucleotide sequence ID" value="NC_015388.1"/>
</dbReference>
<dbReference type="STRING" id="880072.Desac_1904"/>
<evidence type="ECO:0000256" key="5">
    <source>
        <dbReference type="ARBA" id="ARBA00022801"/>
    </source>
</evidence>
<keyword evidence="11" id="KW-1185">Reference proteome</keyword>
<keyword evidence="5" id="KW-0378">Hydrolase</keyword>
<dbReference type="KEGG" id="dao:Desac_1904"/>
<dbReference type="PANTHER" id="PTHR30616">
    <property type="entry name" value="UNCHARACTERIZED PROTEIN YFIH"/>
    <property type="match status" value="1"/>
</dbReference>
<dbReference type="Gene3D" id="3.60.140.10">
    <property type="entry name" value="CNF1/YfiH-like putative cysteine hydrolases"/>
    <property type="match status" value="1"/>
</dbReference>
<evidence type="ECO:0000256" key="7">
    <source>
        <dbReference type="ARBA" id="ARBA00047989"/>
    </source>
</evidence>
<comment type="catalytic activity">
    <reaction evidence="1">
        <text>inosine + phosphate = alpha-D-ribose 1-phosphate + hypoxanthine</text>
        <dbReference type="Rhea" id="RHEA:27646"/>
        <dbReference type="ChEBI" id="CHEBI:17368"/>
        <dbReference type="ChEBI" id="CHEBI:17596"/>
        <dbReference type="ChEBI" id="CHEBI:43474"/>
        <dbReference type="ChEBI" id="CHEBI:57720"/>
        <dbReference type="EC" id="2.4.2.1"/>
    </reaction>
    <physiologicalReaction direction="left-to-right" evidence="1">
        <dbReference type="Rhea" id="RHEA:27647"/>
    </physiologicalReaction>
</comment>
<comment type="catalytic activity">
    <reaction evidence="7">
        <text>adenosine + H2O + H(+) = inosine + NH4(+)</text>
        <dbReference type="Rhea" id="RHEA:24408"/>
        <dbReference type="ChEBI" id="CHEBI:15377"/>
        <dbReference type="ChEBI" id="CHEBI:15378"/>
        <dbReference type="ChEBI" id="CHEBI:16335"/>
        <dbReference type="ChEBI" id="CHEBI:17596"/>
        <dbReference type="ChEBI" id="CHEBI:28938"/>
        <dbReference type="EC" id="3.5.4.4"/>
    </reaction>
    <physiologicalReaction direction="left-to-right" evidence="7">
        <dbReference type="Rhea" id="RHEA:24409"/>
    </physiologicalReaction>
</comment>
<evidence type="ECO:0000256" key="6">
    <source>
        <dbReference type="ARBA" id="ARBA00022833"/>
    </source>
</evidence>
<dbReference type="AlphaFoldDB" id="F2NJT7"/>
<organism evidence="10 11">
    <name type="scientific">Desulfobacca acetoxidans (strain ATCC 700848 / DSM 11109 / ASRB2)</name>
    <dbReference type="NCBI Taxonomy" id="880072"/>
    <lineage>
        <taxon>Bacteria</taxon>
        <taxon>Pseudomonadati</taxon>
        <taxon>Thermodesulfobacteriota</taxon>
        <taxon>Desulfobaccia</taxon>
        <taxon>Desulfobaccales</taxon>
        <taxon>Desulfobaccaceae</taxon>
        <taxon>Desulfobacca</taxon>
    </lineage>
</organism>
<sequence length="258" mass="29156">MICRRVQQDGLAWFRLALLDQFPELEHRLWTRCGGVSQPPYEGLNLSFSVGDNPKRVSRNRSLIQQAMGVTELVSVGQIHSKNTLILSSQNRLHYDREIQGIDILITDIPGVGLLIKQADCQAVILYDPETRVIANVHCGWRGNVQNVLGQAVDQLREVFGCRPESLRAGISPSLGPCCAEFTHYREEFPEAFWTYQIKPMFFDLWRLSCDQLIAAGLRSEHIQVAALCTRCQAGDFFSYRRDRITGRNGTVVALHPS</sequence>
<evidence type="ECO:0000256" key="1">
    <source>
        <dbReference type="ARBA" id="ARBA00000553"/>
    </source>
</evidence>
<reference evidence="10 11" key="1">
    <citation type="journal article" date="2011" name="Stand. Genomic Sci.">
        <title>Complete genome sequence of the acetate-degrading sulfate reducer Desulfobacca acetoxidans type strain (ASRB2).</title>
        <authorList>
            <person name="Goker M."/>
            <person name="Teshima H."/>
            <person name="Lapidus A."/>
            <person name="Nolan M."/>
            <person name="Lucas S."/>
            <person name="Hammon N."/>
            <person name="Deshpande S."/>
            <person name="Cheng J.F."/>
            <person name="Tapia R."/>
            <person name="Han C."/>
            <person name="Goodwin L."/>
            <person name="Pitluck S."/>
            <person name="Huntemann M."/>
            <person name="Liolios K."/>
            <person name="Ivanova N."/>
            <person name="Pagani I."/>
            <person name="Mavromatis K."/>
            <person name="Ovchinikova G."/>
            <person name="Pati A."/>
            <person name="Chen A."/>
            <person name="Palaniappan K."/>
            <person name="Land M."/>
            <person name="Hauser L."/>
            <person name="Brambilla E.M."/>
            <person name="Rohde M."/>
            <person name="Spring S."/>
            <person name="Detter J.C."/>
            <person name="Woyke T."/>
            <person name="Bristow J."/>
            <person name="Eisen J.A."/>
            <person name="Markowitz V."/>
            <person name="Hugenholtz P."/>
            <person name="Kyrpides N.C."/>
            <person name="Klenk H.P."/>
        </authorList>
    </citation>
    <scope>NUCLEOTIDE SEQUENCE [LARGE SCALE GENOMIC DNA]</scope>
    <source>
        <strain evidence="11">ATCC 700848 / DSM 11109 / ASRB2</strain>
    </source>
</reference>
<name>F2NJT7_DESAR</name>
<dbReference type="Proteomes" id="UP000000483">
    <property type="component" value="Chromosome"/>
</dbReference>
<evidence type="ECO:0000313" key="10">
    <source>
        <dbReference type="EMBL" id="AEB09742.1"/>
    </source>
</evidence>
<proteinExistence type="inferred from homology"/>